<name>A0ACB7YTN5_9ERIC</name>
<comment type="caution">
    <text evidence="1">The sequence shown here is derived from an EMBL/GenBank/DDBJ whole genome shotgun (WGS) entry which is preliminary data.</text>
</comment>
<evidence type="ECO:0000313" key="2">
    <source>
        <dbReference type="Proteomes" id="UP000828048"/>
    </source>
</evidence>
<dbReference type="Proteomes" id="UP000828048">
    <property type="component" value="Chromosome 3"/>
</dbReference>
<organism evidence="1 2">
    <name type="scientific">Vaccinium darrowii</name>
    <dbReference type="NCBI Taxonomy" id="229202"/>
    <lineage>
        <taxon>Eukaryota</taxon>
        <taxon>Viridiplantae</taxon>
        <taxon>Streptophyta</taxon>
        <taxon>Embryophyta</taxon>
        <taxon>Tracheophyta</taxon>
        <taxon>Spermatophyta</taxon>
        <taxon>Magnoliopsida</taxon>
        <taxon>eudicotyledons</taxon>
        <taxon>Gunneridae</taxon>
        <taxon>Pentapetalae</taxon>
        <taxon>asterids</taxon>
        <taxon>Ericales</taxon>
        <taxon>Ericaceae</taxon>
        <taxon>Vaccinioideae</taxon>
        <taxon>Vaccinieae</taxon>
        <taxon>Vaccinium</taxon>
    </lineage>
</organism>
<accession>A0ACB7YTN5</accession>
<protein>
    <submittedName>
        <fullName evidence="1">Uncharacterized protein</fullName>
    </submittedName>
</protein>
<dbReference type="EMBL" id="CM037153">
    <property type="protein sequence ID" value="KAH7857012.1"/>
    <property type="molecule type" value="Genomic_DNA"/>
</dbReference>
<evidence type="ECO:0000313" key="1">
    <source>
        <dbReference type="EMBL" id="KAH7857012.1"/>
    </source>
</evidence>
<sequence>MSDSSDLEEVGSEGSISGAGSEFAEERLDFPPPYVLPEFPNRVRSGPILRLPNRVWMSGERRRERLLVGHFLDRRHFHTRTMQLLVNELWHTRQPVIVVARRQNSFVFRFFSEQDMEYAMVRGPWLIRGGMMVLDYWHLYDGLDHVRVRRFSMWVRLCNLPFEAFTRDAGEILEQALGDDVTVDVDDVFPRYESMYKFCRACGAGHTFPQYDLSREEASGRVDAMLQGLCERFGSVLHIDVNAPLYTNRIRAFAGRNNRQNATQTYLVDEQLDVVPPVVDFDQFLVNYEAAWEWGLQNPRSGFFQQGDLVVFPTSPVSNDPTREDELHYMVAGDSTGRSDVAGLNGTVCNTESTGLEHAVNQLSWALERPVGEMDRRMLDWETALRGFGINAGSWLFNGGSVGLVGEEFRKMIESKRDRDRGDPSSSGDHRTTVFFSFSGIHHHHCITAIGLVNKTGDIAGRHVLEHIVDVLCLEVLGAIQWAVQRAPFYSQSHNMKWLVCEAQLDTSN</sequence>
<gene>
    <name evidence="1" type="ORF">Vadar_008038</name>
</gene>
<reference evidence="1 2" key="1">
    <citation type="journal article" date="2021" name="Hortic Res">
        <title>High-quality reference genome and annotation aids understanding of berry development for evergreen blueberry (Vaccinium darrowii).</title>
        <authorList>
            <person name="Yu J."/>
            <person name="Hulse-Kemp A.M."/>
            <person name="Babiker E."/>
            <person name="Staton M."/>
        </authorList>
    </citation>
    <scope>NUCLEOTIDE SEQUENCE [LARGE SCALE GENOMIC DNA]</scope>
    <source>
        <strain evidence="2">cv. NJ 8807/NJ 8810</strain>
        <tissue evidence="1">Young leaf</tissue>
    </source>
</reference>
<keyword evidence="2" id="KW-1185">Reference proteome</keyword>
<proteinExistence type="predicted"/>